<evidence type="ECO:0000256" key="2">
    <source>
        <dbReference type="ARBA" id="ARBA00022598"/>
    </source>
</evidence>
<dbReference type="SUPFAM" id="SSF56091">
    <property type="entry name" value="DNA ligase/mRNA capping enzyme, catalytic domain"/>
    <property type="match status" value="1"/>
</dbReference>
<dbReference type="GO" id="GO:0006303">
    <property type="term" value="P:double-strand break repair via nonhomologous end joining"/>
    <property type="evidence" value="ECO:0007669"/>
    <property type="project" value="TreeGrafter"/>
</dbReference>
<feature type="compositionally biased region" description="Low complexity" evidence="6">
    <location>
        <begin position="660"/>
        <end position="671"/>
    </location>
</feature>
<dbReference type="GO" id="GO:0032807">
    <property type="term" value="C:DNA ligase IV complex"/>
    <property type="evidence" value="ECO:0007669"/>
    <property type="project" value="TreeGrafter"/>
</dbReference>
<feature type="compositionally biased region" description="Low complexity" evidence="6">
    <location>
        <begin position="688"/>
        <end position="697"/>
    </location>
</feature>
<dbReference type="InterPro" id="IPR029710">
    <property type="entry name" value="LIG4"/>
</dbReference>
<gene>
    <name evidence="8" type="ORF">PPNO1_LOCUS3529</name>
</gene>
<organism evidence="8 9">
    <name type="scientific">Parascedosporium putredinis</name>
    <dbReference type="NCBI Taxonomy" id="1442378"/>
    <lineage>
        <taxon>Eukaryota</taxon>
        <taxon>Fungi</taxon>
        <taxon>Dikarya</taxon>
        <taxon>Ascomycota</taxon>
        <taxon>Pezizomycotina</taxon>
        <taxon>Sordariomycetes</taxon>
        <taxon>Hypocreomycetidae</taxon>
        <taxon>Microascales</taxon>
        <taxon>Microascaceae</taxon>
        <taxon>Parascedosporium</taxon>
    </lineage>
</organism>
<dbReference type="PANTHER" id="PTHR45997">
    <property type="entry name" value="DNA LIGASE 4"/>
    <property type="match status" value="1"/>
</dbReference>
<reference evidence="8" key="1">
    <citation type="submission" date="2022-11" db="EMBL/GenBank/DDBJ databases">
        <authorList>
            <person name="Scott C."/>
            <person name="Bruce N."/>
        </authorList>
    </citation>
    <scope>NUCLEOTIDE SEQUENCE</scope>
</reference>
<evidence type="ECO:0000313" key="9">
    <source>
        <dbReference type="Proteomes" id="UP000838763"/>
    </source>
</evidence>
<feature type="region of interest" description="Disordered" evidence="6">
    <location>
        <begin position="563"/>
        <end position="714"/>
    </location>
</feature>
<dbReference type="GO" id="GO:0005524">
    <property type="term" value="F:ATP binding"/>
    <property type="evidence" value="ECO:0007669"/>
    <property type="project" value="UniProtKB-KW"/>
</dbReference>
<feature type="compositionally biased region" description="Polar residues" evidence="6">
    <location>
        <begin position="619"/>
        <end position="638"/>
    </location>
</feature>
<dbReference type="Pfam" id="PF01068">
    <property type="entry name" value="DNA_ligase_A_M"/>
    <property type="match status" value="1"/>
</dbReference>
<comment type="similarity">
    <text evidence="1">Belongs to the ATP-dependent DNA ligase family.</text>
</comment>
<evidence type="ECO:0000256" key="1">
    <source>
        <dbReference type="ARBA" id="ARBA00007572"/>
    </source>
</evidence>
<proteinExistence type="inferred from homology"/>
<dbReference type="GO" id="GO:0006310">
    <property type="term" value="P:DNA recombination"/>
    <property type="evidence" value="ECO:0007669"/>
    <property type="project" value="InterPro"/>
</dbReference>
<dbReference type="InterPro" id="IPR036599">
    <property type="entry name" value="DNA_ligase_N_sf"/>
</dbReference>
<evidence type="ECO:0000256" key="4">
    <source>
        <dbReference type="ARBA" id="ARBA00022840"/>
    </source>
</evidence>
<keyword evidence="4" id="KW-0067">ATP-binding</keyword>
<keyword evidence="9" id="KW-1185">Reference proteome</keyword>
<comment type="caution">
    <text evidence="8">The sequence shown here is derived from an EMBL/GenBank/DDBJ whole genome shotgun (WGS) entry which is preliminary data.</text>
</comment>
<dbReference type="Proteomes" id="UP000838763">
    <property type="component" value="Unassembled WGS sequence"/>
</dbReference>
<dbReference type="AlphaFoldDB" id="A0A9P1MAK3"/>
<dbReference type="GO" id="GO:0003677">
    <property type="term" value="F:DNA binding"/>
    <property type="evidence" value="ECO:0007669"/>
    <property type="project" value="InterPro"/>
</dbReference>
<accession>A0A9P1MAK3</accession>
<dbReference type="Gene3D" id="1.10.3260.10">
    <property type="entry name" value="DNA ligase, ATP-dependent, N-terminal domain"/>
    <property type="match status" value="1"/>
</dbReference>
<dbReference type="GO" id="GO:0006297">
    <property type="term" value="P:nucleotide-excision repair, DNA gap filling"/>
    <property type="evidence" value="ECO:0007669"/>
    <property type="project" value="TreeGrafter"/>
</dbReference>
<dbReference type="PANTHER" id="PTHR45997:SF2">
    <property type="entry name" value="ATP DEPENDENT DNA LIGASE DOMAIN PROTEIN (AFU_ORTHOLOGUE AFUA_5G02430)"/>
    <property type="match status" value="1"/>
</dbReference>
<keyword evidence="5" id="KW-0539">Nucleus</keyword>
<protein>
    <recommendedName>
        <fullName evidence="7">ATP-dependent DNA ligase family profile domain-containing protein</fullName>
    </recommendedName>
</protein>
<feature type="domain" description="ATP-dependent DNA ligase family profile" evidence="7">
    <location>
        <begin position="293"/>
        <end position="433"/>
    </location>
</feature>
<dbReference type="PROSITE" id="PS50160">
    <property type="entry name" value="DNA_LIGASE_A3"/>
    <property type="match status" value="1"/>
</dbReference>
<dbReference type="Gene3D" id="3.30.470.30">
    <property type="entry name" value="DNA ligase/mRNA capping enzyme"/>
    <property type="match status" value="1"/>
</dbReference>
<dbReference type="InterPro" id="IPR012308">
    <property type="entry name" value="DNA_ligase_ATP-dep_N"/>
</dbReference>
<dbReference type="EMBL" id="CALLCH030000009">
    <property type="protein sequence ID" value="CAI4213784.1"/>
    <property type="molecule type" value="Genomic_DNA"/>
</dbReference>
<dbReference type="InterPro" id="IPR012310">
    <property type="entry name" value="DNA_ligase_ATP-dep_cent"/>
</dbReference>
<evidence type="ECO:0000313" key="8">
    <source>
        <dbReference type="EMBL" id="CAI4213784.1"/>
    </source>
</evidence>
<evidence type="ECO:0000259" key="7">
    <source>
        <dbReference type="PROSITE" id="PS50160"/>
    </source>
</evidence>
<dbReference type="GO" id="GO:0003910">
    <property type="term" value="F:DNA ligase (ATP) activity"/>
    <property type="evidence" value="ECO:0007669"/>
    <property type="project" value="InterPro"/>
</dbReference>
<evidence type="ECO:0000256" key="3">
    <source>
        <dbReference type="ARBA" id="ARBA00022741"/>
    </source>
</evidence>
<evidence type="ECO:0000256" key="6">
    <source>
        <dbReference type="SAM" id="MobiDB-lite"/>
    </source>
</evidence>
<evidence type="ECO:0000256" key="5">
    <source>
        <dbReference type="ARBA" id="ARBA00023242"/>
    </source>
</evidence>
<dbReference type="OrthoDB" id="2160351at2759"/>
<sequence length="838" mass="94207">MAQLPFSDVCKLLDVHHRHLLDPLDAPAGAALLSTLLPAKRTDRVYHLQDSRLEKIFERAQRLGDSRLRDLRRYKVPGSGLDLADCIYAILSATPNPNQALASVLEVDNLLRAAAARSEAVHAAVSLEAKWLTRLVLKDFRVIDVDESVIYRAYHGLLPRILRVRDNIPAAANVLRDILREERRTGLGAVGRPFWRKARSIKHCLDMGHGFMSVEKKIDGEYCQIHIDLSKGRDCIQIFSKSGKDSTKDRIRVHEQKCKILPFHKVRNHVTRSGRYLGSEMDSPPRSTEHLMVIYYDAFLIDDESLLGVRHSRRMEMLKDILSLRSGYAELVERRVLNFNKPQAASDLRSMFANCITSCEEGLVIKADEPMMVFNELREDFTGCPIKFKKEYIGTFGDLGDLAAVAARYDSRRAKVLRIPNLKWTHFYLGCLTNKSSLHLPGTVPEFTVVVVVEPDAAFLSTVVAHCQPGAPTFVLTRPPIFDVRCFAFEKPGNVGFYTPRFTTASKVHFDRAIGDVMTFDELQRVGQRAMAERPWEDGESQEFLKWVGKLEKADPKGFAVDRVTQSTVSSGPSPSPQPQFQPRLLGDHGMLPPGRRSMSLGAESIVGGTERYGDGSPKSAQKASHQSPNPTSPSRALTHQKKKQKKNTRDGGSGTIKPTASSQDTQSQQTRSHRDSRQRGRRRSSSRHSTAAAATSNMQAPRRALLVRRANGPPRPRLWRRKVITDKLLRRHGIEGYITDYEAWMPAAPERRPAGRKICLVEAGRREETRAFLDDLEGRPLTLADGGREYVEVYDWRVLEDVATLEEEQGQRARLANGAGAGAVRQDPWKKWWVGLV</sequence>
<keyword evidence="3" id="KW-0547">Nucleotide-binding</keyword>
<name>A0A9P1MAK3_9PEZI</name>
<keyword evidence="2" id="KW-0436">Ligase</keyword>
<dbReference type="Pfam" id="PF04675">
    <property type="entry name" value="DNA_ligase_A_N"/>
    <property type="match status" value="1"/>
</dbReference>